<dbReference type="PROSITE" id="PS50937">
    <property type="entry name" value="HTH_MERR_2"/>
    <property type="match status" value="1"/>
</dbReference>
<dbReference type="AlphaFoldDB" id="A0A402A6A7"/>
<dbReference type="InterPro" id="IPR029442">
    <property type="entry name" value="GyrI-like"/>
</dbReference>
<dbReference type="PROSITE" id="PS00552">
    <property type="entry name" value="HTH_MERR_1"/>
    <property type="match status" value="1"/>
</dbReference>
<dbReference type="PANTHER" id="PTHR30204">
    <property type="entry name" value="REDOX-CYCLING DRUG-SENSING TRANSCRIPTIONAL ACTIVATOR SOXR"/>
    <property type="match status" value="1"/>
</dbReference>
<accession>A0A402A6A7</accession>
<dbReference type="InterPro" id="IPR047057">
    <property type="entry name" value="MerR_fam"/>
</dbReference>
<dbReference type="SMART" id="SM00422">
    <property type="entry name" value="HTH_MERR"/>
    <property type="match status" value="1"/>
</dbReference>
<dbReference type="Gene3D" id="1.10.1660.10">
    <property type="match status" value="1"/>
</dbReference>
<dbReference type="RefSeq" id="WP_126582212.1">
    <property type="nucleotide sequence ID" value="NZ_BIFR01000002.1"/>
</dbReference>
<name>A0A402A6A7_9CHLR</name>
<evidence type="ECO:0000256" key="1">
    <source>
        <dbReference type="ARBA" id="ARBA00023125"/>
    </source>
</evidence>
<dbReference type="Gene3D" id="3.20.80.10">
    <property type="entry name" value="Regulatory factor, effector binding domain"/>
    <property type="match status" value="1"/>
</dbReference>
<sequence length="276" mass="31315">MFKIGDFSKLSQVSIKTLRYYDDFGLLKPAAVDEESGYRYYEGSQLGRLNRILALKDMGLSLTQIAQVLKENITPDHLRGMLHLKQMELEQHLQDEQFRLHRIEAWLQQYGGESTMPQYDVVIKSLPEIRVLQRQAVAPTQPELGPTLDRSFDSVMDALSAQGAKPLEAPTTVYYNEEYCDINIHVGACTPFEGKLNPELLPQECEIITLPAVKVASTIHHGSFATMHQAYQAILQWIESNGYQICAPNRELNLVYQRNGDQANFVTEIQFPVQIG</sequence>
<dbReference type="GO" id="GO:0003677">
    <property type="term" value="F:DNA binding"/>
    <property type="evidence" value="ECO:0007669"/>
    <property type="project" value="UniProtKB-KW"/>
</dbReference>
<evidence type="ECO:0000259" key="2">
    <source>
        <dbReference type="PROSITE" id="PS50937"/>
    </source>
</evidence>
<dbReference type="InterPro" id="IPR011256">
    <property type="entry name" value="Reg_factor_effector_dom_sf"/>
</dbReference>
<dbReference type="CDD" id="cd01107">
    <property type="entry name" value="HTH_BmrR"/>
    <property type="match status" value="1"/>
</dbReference>
<dbReference type="Proteomes" id="UP000287352">
    <property type="component" value="Unassembled WGS sequence"/>
</dbReference>
<dbReference type="Pfam" id="PF06445">
    <property type="entry name" value="GyrI-like"/>
    <property type="match status" value="1"/>
</dbReference>
<dbReference type="GO" id="GO:0003700">
    <property type="term" value="F:DNA-binding transcription factor activity"/>
    <property type="evidence" value="ECO:0007669"/>
    <property type="project" value="InterPro"/>
</dbReference>
<dbReference type="InterPro" id="IPR009061">
    <property type="entry name" value="DNA-bd_dom_put_sf"/>
</dbReference>
<dbReference type="OrthoDB" id="9773308at2"/>
<evidence type="ECO:0000313" key="3">
    <source>
        <dbReference type="EMBL" id="GCE14662.1"/>
    </source>
</evidence>
<dbReference type="PANTHER" id="PTHR30204:SF97">
    <property type="entry name" value="MERR FAMILY REGULATORY PROTEIN"/>
    <property type="match status" value="1"/>
</dbReference>
<evidence type="ECO:0000313" key="4">
    <source>
        <dbReference type="Proteomes" id="UP000287352"/>
    </source>
</evidence>
<dbReference type="Pfam" id="PF13411">
    <property type="entry name" value="MerR_1"/>
    <property type="match status" value="1"/>
</dbReference>
<keyword evidence="4" id="KW-1185">Reference proteome</keyword>
<dbReference type="SUPFAM" id="SSF46955">
    <property type="entry name" value="Putative DNA-binding domain"/>
    <property type="match status" value="1"/>
</dbReference>
<organism evidence="3 4">
    <name type="scientific">Tengunoibacter tsumagoiensis</name>
    <dbReference type="NCBI Taxonomy" id="2014871"/>
    <lineage>
        <taxon>Bacteria</taxon>
        <taxon>Bacillati</taxon>
        <taxon>Chloroflexota</taxon>
        <taxon>Ktedonobacteria</taxon>
        <taxon>Ktedonobacterales</taxon>
        <taxon>Dictyobacteraceae</taxon>
        <taxon>Tengunoibacter</taxon>
    </lineage>
</organism>
<comment type="caution">
    <text evidence="3">The sequence shown here is derived from an EMBL/GenBank/DDBJ whole genome shotgun (WGS) entry which is preliminary data.</text>
</comment>
<dbReference type="InterPro" id="IPR010499">
    <property type="entry name" value="AraC_E-bd"/>
</dbReference>
<proteinExistence type="predicted"/>
<dbReference type="InterPro" id="IPR000551">
    <property type="entry name" value="MerR-type_HTH_dom"/>
</dbReference>
<feature type="domain" description="HTH merR-type" evidence="2">
    <location>
        <begin position="1"/>
        <end position="71"/>
    </location>
</feature>
<protein>
    <submittedName>
        <fullName evidence="3">MerR family transcriptional regulator</fullName>
    </submittedName>
</protein>
<gene>
    <name evidence="3" type="ORF">KTT_45210</name>
</gene>
<reference evidence="4" key="1">
    <citation type="submission" date="2018-12" db="EMBL/GenBank/DDBJ databases">
        <title>Tengunoibacter tsumagoiensis gen. nov., sp. nov., Dictyobacter kobayashii sp. nov., D. alpinus sp. nov., and D. joshuensis sp. nov. and description of Dictyobacteraceae fam. nov. within the order Ktedonobacterales isolated from Tengu-no-mugimeshi.</title>
        <authorList>
            <person name="Wang C.M."/>
            <person name="Zheng Y."/>
            <person name="Sakai Y."/>
            <person name="Toyoda A."/>
            <person name="Minakuchi Y."/>
            <person name="Abe K."/>
            <person name="Yokota A."/>
            <person name="Yabe S."/>
        </authorList>
    </citation>
    <scope>NUCLEOTIDE SEQUENCE [LARGE SCALE GENOMIC DNA]</scope>
    <source>
        <strain evidence="4">Uno3</strain>
    </source>
</reference>
<dbReference type="SMART" id="SM00871">
    <property type="entry name" value="AraC_E_bind"/>
    <property type="match status" value="1"/>
</dbReference>
<dbReference type="EMBL" id="BIFR01000002">
    <property type="protein sequence ID" value="GCE14662.1"/>
    <property type="molecule type" value="Genomic_DNA"/>
</dbReference>
<keyword evidence="1" id="KW-0238">DNA-binding</keyword>
<dbReference type="SUPFAM" id="SSF55136">
    <property type="entry name" value="Probable bacterial effector-binding domain"/>
    <property type="match status" value="1"/>
</dbReference>